<keyword evidence="2" id="KW-1185">Reference proteome</keyword>
<protein>
    <submittedName>
        <fullName evidence="1">Uncharacterized protein</fullName>
    </submittedName>
</protein>
<name>A0ABY8XAM4_9PSEU</name>
<evidence type="ECO:0000313" key="2">
    <source>
        <dbReference type="Proteomes" id="UP001227101"/>
    </source>
</evidence>
<sequence>MLELGATLARGAPGVPALVAAAELVCGDRTGFARWLVDLARDPESVRAIVARSYWHPNGFAKLVLYASAEPEFKIRMHVWPASGRTSRGETNPHSHRWEFASTLLVGQGLALPEYREVTRGGELFTRYRYGVDPVRPAVLVGDGPVRLVARKTRLLSRGGVYSCDTQVIHTAEPLGRGLTATLVIQGPHRTSTTAVFCVPGQSDDQPNGSLSVADFHLLVQAVLAEVGECSSHR</sequence>
<gene>
    <name evidence="1" type="ORF">QP939_29405</name>
</gene>
<reference evidence="1 2" key="1">
    <citation type="submission" date="2023-06" db="EMBL/GenBank/DDBJ databases">
        <authorList>
            <person name="Oyuntsetseg B."/>
            <person name="Kim S.B."/>
        </authorList>
    </citation>
    <scope>NUCLEOTIDE SEQUENCE [LARGE SCALE GENOMIC DNA]</scope>
    <source>
        <strain evidence="1 2">2-2</strain>
    </source>
</reference>
<accession>A0ABY8XAM4</accession>
<dbReference type="InterPro" id="IPR011051">
    <property type="entry name" value="RmlC_Cupin_sf"/>
</dbReference>
<organism evidence="1 2">
    <name type="scientific">Amycolatopsis nalaikhensis</name>
    <dbReference type="NCBI Taxonomy" id="715472"/>
    <lineage>
        <taxon>Bacteria</taxon>
        <taxon>Bacillati</taxon>
        <taxon>Actinomycetota</taxon>
        <taxon>Actinomycetes</taxon>
        <taxon>Pseudonocardiales</taxon>
        <taxon>Pseudonocardiaceae</taxon>
        <taxon>Amycolatopsis</taxon>
    </lineage>
</organism>
<dbReference type="Proteomes" id="UP001227101">
    <property type="component" value="Chromosome"/>
</dbReference>
<proteinExistence type="predicted"/>
<dbReference type="RefSeq" id="WP_285449434.1">
    <property type="nucleotide sequence ID" value="NZ_CP127173.1"/>
</dbReference>
<evidence type="ECO:0000313" key="1">
    <source>
        <dbReference type="EMBL" id="WIV53036.1"/>
    </source>
</evidence>
<dbReference type="SUPFAM" id="SSF51182">
    <property type="entry name" value="RmlC-like cupins"/>
    <property type="match status" value="1"/>
</dbReference>
<dbReference type="EMBL" id="CP127173">
    <property type="protein sequence ID" value="WIV53036.1"/>
    <property type="molecule type" value="Genomic_DNA"/>
</dbReference>